<sequence>MKPGSFIAATIQIFLAGMAVHPVGASNRLDNAVILLKAENSSPVFFCAVFVPAIKDLPKKEEDAEYQPFLNTLNDTDCDYERRGFEGKVVLLERCDNTSNDELIQQAKSAKAKGVLVSVNASRAAEESKTVIKKLDIMVGFVANDTAHKIARYDDHNNQSLVVKLFWMPTSFDWSFIVIWMIAMGTVVGGAFWSGMVQLSHASNGSLVHIPADQDFSDSMGEMEEDFAVPLSPKLVIMVPKQLAFCCQAPMEIREVVLMVVSFGVALAWLLLRHNDAVGWVLQDMLGIAFCINMLKSIHLPNLKMLALLLSLLLVYDVFFVFITPLLRANRESVMVEVAKGGNLQEALPMVVRFPRLVKGKYHACFPRKYSMLGLGDILAPGLLLSYCHAFDLLSLGKRFYFYISCAAYGVGMVATFLALHLMHMAQPALLYLVPCTIVPTVVTAWYKGHLFAIWNGLRLPSAPPLLATGAPENSRPPPTNERDRTPNHSETEELIPDEPTDQTGTGGRHKKSRRRKRSRRTSESATKSPAGGSAKEVVAAEGDETTHDAELLVAVERLIMPSPSALPTSPPNGVEDVAGVRKRSSAATLHWEEPFFCAQGGKLVPVADLPPKATASPFPPA</sequence>
<accession>A0ACB8D4K9</accession>
<proteinExistence type="predicted"/>
<dbReference type="Proteomes" id="UP000821865">
    <property type="component" value="Chromosome 3"/>
</dbReference>
<protein>
    <submittedName>
        <fullName evidence="1">Uncharacterized protein</fullName>
    </submittedName>
</protein>
<comment type="caution">
    <text evidence="1">The sequence shown here is derived from an EMBL/GenBank/DDBJ whole genome shotgun (WGS) entry which is preliminary data.</text>
</comment>
<evidence type="ECO:0000313" key="1">
    <source>
        <dbReference type="EMBL" id="KAH7959286.1"/>
    </source>
</evidence>
<evidence type="ECO:0000313" key="2">
    <source>
        <dbReference type="Proteomes" id="UP000821865"/>
    </source>
</evidence>
<gene>
    <name evidence="1" type="ORF">HPB49_009918</name>
</gene>
<reference evidence="1" key="1">
    <citation type="submission" date="2020-05" db="EMBL/GenBank/DDBJ databases">
        <title>Large-scale comparative analyses of tick genomes elucidate their genetic diversity and vector capacities.</title>
        <authorList>
            <person name="Jia N."/>
            <person name="Wang J."/>
            <person name="Shi W."/>
            <person name="Du L."/>
            <person name="Sun Y."/>
            <person name="Zhan W."/>
            <person name="Jiang J."/>
            <person name="Wang Q."/>
            <person name="Zhang B."/>
            <person name="Ji P."/>
            <person name="Sakyi L.B."/>
            <person name="Cui X."/>
            <person name="Yuan T."/>
            <person name="Jiang B."/>
            <person name="Yang W."/>
            <person name="Lam T.T.-Y."/>
            <person name="Chang Q."/>
            <person name="Ding S."/>
            <person name="Wang X."/>
            <person name="Zhu J."/>
            <person name="Ruan X."/>
            <person name="Zhao L."/>
            <person name="Wei J."/>
            <person name="Que T."/>
            <person name="Du C."/>
            <person name="Cheng J."/>
            <person name="Dai P."/>
            <person name="Han X."/>
            <person name="Huang E."/>
            <person name="Gao Y."/>
            <person name="Liu J."/>
            <person name="Shao H."/>
            <person name="Ye R."/>
            <person name="Li L."/>
            <person name="Wei W."/>
            <person name="Wang X."/>
            <person name="Wang C."/>
            <person name="Yang T."/>
            <person name="Huo Q."/>
            <person name="Li W."/>
            <person name="Guo W."/>
            <person name="Chen H."/>
            <person name="Zhou L."/>
            <person name="Ni X."/>
            <person name="Tian J."/>
            <person name="Zhou Y."/>
            <person name="Sheng Y."/>
            <person name="Liu T."/>
            <person name="Pan Y."/>
            <person name="Xia L."/>
            <person name="Li J."/>
            <person name="Zhao F."/>
            <person name="Cao W."/>
        </authorList>
    </citation>
    <scope>NUCLEOTIDE SEQUENCE</scope>
    <source>
        <strain evidence="1">Dsil-2018</strain>
    </source>
</reference>
<organism evidence="1 2">
    <name type="scientific">Dermacentor silvarum</name>
    <name type="common">Tick</name>
    <dbReference type="NCBI Taxonomy" id="543639"/>
    <lineage>
        <taxon>Eukaryota</taxon>
        <taxon>Metazoa</taxon>
        <taxon>Ecdysozoa</taxon>
        <taxon>Arthropoda</taxon>
        <taxon>Chelicerata</taxon>
        <taxon>Arachnida</taxon>
        <taxon>Acari</taxon>
        <taxon>Parasitiformes</taxon>
        <taxon>Ixodida</taxon>
        <taxon>Ixodoidea</taxon>
        <taxon>Ixodidae</taxon>
        <taxon>Rhipicephalinae</taxon>
        <taxon>Dermacentor</taxon>
    </lineage>
</organism>
<dbReference type="EMBL" id="CM023472">
    <property type="protein sequence ID" value="KAH7959286.1"/>
    <property type="molecule type" value="Genomic_DNA"/>
</dbReference>
<name>A0ACB8D4K9_DERSI</name>
<keyword evidence="2" id="KW-1185">Reference proteome</keyword>